<dbReference type="EMBL" id="JBHGVX010000003">
    <property type="protein sequence ID" value="KAL1798033.1"/>
    <property type="molecule type" value="Genomic_DNA"/>
</dbReference>
<accession>A0ABR3UNH1</accession>
<feature type="transmembrane region" description="Helical" evidence="1">
    <location>
        <begin position="179"/>
        <end position="197"/>
    </location>
</feature>
<evidence type="ECO:0000313" key="3">
    <source>
        <dbReference type="EMBL" id="KAL1798033.1"/>
    </source>
</evidence>
<feature type="transmembrane region" description="Helical" evidence="1">
    <location>
        <begin position="149"/>
        <end position="167"/>
    </location>
</feature>
<evidence type="ECO:0000259" key="2">
    <source>
        <dbReference type="Pfam" id="PF20237"/>
    </source>
</evidence>
<dbReference type="GeneID" id="96084961"/>
<feature type="domain" description="DUF6594" evidence="2">
    <location>
        <begin position="20"/>
        <end position="216"/>
    </location>
</feature>
<comment type="caution">
    <text evidence="3">The sequence shown here is derived from an EMBL/GenBank/DDBJ whole genome shotgun (WGS) entry which is preliminary data.</text>
</comment>
<keyword evidence="1" id="KW-0472">Membrane</keyword>
<feature type="transmembrane region" description="Helical" evidence="1">
    <location>
        <begin position="204"/>
        <end position="223"/>
    </location>
</feature>
<dbReference type="Pfam" id="PF20237">
    <property type="entry name" value="DUF6594"/>
    <property type="match status" value="1"/>
</dbReference>
<dbReference type="InterPro" id="IPR046529">
    <property type="entry name" value="DUF6594"/>
</dbReference>
<dbReference type="RefSeq" id="XP_069308617.1">
    <property type="nucleotide sequence ID" value="XM_069450865.1"/>
</dbReference>
<keyword evidence="1" id="KW-1133">Transmembrane helix</keyword>
<sequence length="225" mass="24832">MAARQLHVMRDGSLMADSLRREDLVRRDALFYLQHKLSDYRSALLQHANLAQLEGPNKRGLTTLRRWFRGNDSKIEKPDKLPLQGLARDLYTHRDKNGDLVAVGPPTCSDYLSRFIDKVLAHSFRDRGVQPIQDLGEIYFYSEKSVENLVSFIGMILAAGLLIGAIVGLDKLTDKAARLGTICALTVAFALVLYCTTTSTRGEVFGASAAYAAVLVVYVGGALEK</sequence>
<keyword evidence="1" id="KW-0812">Transmembrane</keyword>
<dbReference type="PANTHER" id="PTHR34502:SF4">
    <property type="entry name" value="DUF6594 DOMAIN-CONTAINING PROTEIN"/>
    <property type="match status" value="1"/>
</dbReference>
<proteinExistence type="predicted"/>
<dbReference type="Proteomes" id="UP001578633">
    <property type="component" value="Chromosome 3"/>
</dbReference>
<keyword evidence="4" id="KW-1185">Reference proteome</keyword>
<reference evidence="3 4" key="1">
    <citation type="submission" date="2024-09" db="EMBL/GenBank/DDBJ databases">
        <title>T2T genomes of carrot and Alternaria dauci and their utility for understanding host-pathogen interaction during carrot leaf blight disease.</title>
        <authorList>
            <person name="Liu W."/>
            <person name="Xu S."/>
            <person name="Ou C."/>
            <person name="Liu X."/>
            <person name="Zhuang F."/>
            <person name="Deng X.W."/>
        </authorList>
    </citation>
    <scope>NUCLEOTIDE SEQUENCE [LARGE SCALE GENOMIC DNA]</scope>
    <source>
        <strain evidence="3 4">A2016</strain>
    </source>
</reference>
<protein>
    <recommendedName>
        <fullName evidence="2">DUF6594 domain-containing protein</fullName>
    </recommendedName>
</protein>
<gene>
    <name evidence="3" type="ORF">ACET3X_004639</name>
</gene>
<dbReference type="PANTHER" id="PTHR34502">
    <property type="entry name" value="DUF6594 DOMAIN-CONTAINING PROTEIN-RELATED"/>
    <property type="match status" value="1"/>
</dbReference>
<organism evidence="3 4">
    <name type="scientific">Alternaria dauci</name>
    <dbReference type="NCBI Taxonomy" id="48095"/>
    <lineage>
        <taxon>Eukaryota</taxon>
        <taxon>Fungi</taxon>
        <taxon>Dikarya</taxon>
        <taxon>Ascomycota</taxon>
        <taxon>Pezizomycotina</taxon>
        <taxon>Dothideomycetes</taxon>
        <taxon>Pleosporomycetidae</taxon>
        <taxon>Pleosporales</taxon>
        <taxon>Pleosporineae</taxon>
        <taxon>Pleosporaceae</taxon>
        <taxon>Alternaria</taxon>
        <taxon>Alternaria sect. Porri</taxon>
    </lineage>
</organism>
<evidence type="ECO:0000256" key="1">
    <source>
        <dbReference type="SAM" id="Phobius"/>
    </source>
</evidence>
<name>A0ABR3UNH1_9PLEO</name>
<evidence type="ECO:0000313" key="4">
    <source>
        <dbReference type="Proteomes" id="UP001578633"/>
    </source>
</evidence>